<dbReference type="RefSeq" id="WP_131180701.1">
    <property type="nucleotide sequence ID" value="NZ_QJUI01000011.1"/>
</dbReference>
<feature type="signal peptide" evidence="2">
    <location>
        <begin position="1"/>
        <end position="21"/>
    </location>
</feature>
<dbReference type="NCBIfam" id="NF033223">
    <property type="entry name" value="YHYH_alt"/>
    <property type="match status" value="1"/>
</dbReference>
<evidence type="ECO:0000313" key="4">
    <source>
        <dbReference type="Proteomes" id="UP000292302"/>
    </source>
</evidence>
<dbReference type="AlphaFoldDB" id="A0A4Q9QKJ5"/>
<accession>A0A4Q9QKJ5</accession>
<dbReference type="EMBL" id="QJUI01000011">
    <property type="protein sequence ID" value="TBU78023.1"/>
    <property type="molecule type" value="Genomic_DNA"/>
</dbReference>
<proteinExistence type="predicted"/>
<name>A0A4Q9QKJ5_9GAMM</name>
<dbReference type="Proteomes" id="UP000292302">
    <property type="component" value="Unassembled WGS sequence"/>
</dbReference>
<gene>
    <name evidence="3" type="ORF">DNK06_14505</name>
</gene>
<organism evidence="3 4">
    <name type="scientific">Phytopseudomonas daroniae</name>
    <dbReference type="NCBI Taxonomy" id="2487519"/>
    <lineage>
        <taxon>Bacteria</taxon>
        <taxon>Pseudomonadati</taxon>
        <taxon>Pseudomonadota</taxon>
        <taxon>Gammaproteobacteria</taxon>
        <taxon>Pseudomonadales</taxon>
        <taxon>Pseudomonadaceae</taxon>
        <taxon>Phytopseudomonas</taxon>
    </lineage>
</organism>
<protein>
    <submittedName>
        <fullName evidence="3">YHYH domain-containing protein</fullName>
    </submittedName>
</protein>
<keyword evidence="2" id="KW-0732">Signal</keyword>
<evidence type="ECO:0000256" key="1">
    <source>
        <dbReference type="SAM" id="MobiDB-lite"/>
    </source>
</evidence>
<reference evidence="3 4" key="1">
    <citation type="submission" date="2018-06" db="EMBL/GenBank/DDBJ databases">
        <title>Three novel Pseudomonas species isolated from symptomatic oak.</title>
        <authorList>
            <person name="Bueno-Gonzalez V."/>
            <person name="Brady C."/>
        </authorList>
    </citation>
    <scope>NUCLEOTIDE SEQUENCE [LARGE SCALE GENOMIC DNA]</scope>
    <source>
        <strain evidence="3 4">P9A</strain>
    </source>
</reference>
<keyword evidence="4" id="KW-1185">Reference proteome</keyword>
<feature type="region of interest" description="Disordered" evidence="1">
    <location>
        <begin position="21"/>
        <end position="46"/>
    </location>
</feature>
<comment type="caution">
    <text evidence="3">The sequence shown here is derived from an EMBL/GenBank/DDBJ whole genome shotgun (WGS) entry which is preliminary data.</text>
</comment>
<evidence type="ECO:0000313" key="3">
    <source>
        <dbReference type="EMBL" id="TBU78023.1"/>
    </source>
</evidence>
<feature type="chain" id="PRO_5020425891" evidence="2">
    <location>
        <begin position="22"/>
        <end position="46"/>
    </location>
</feature>
<sequence length="46" mass="4819">MKLSAITAALVLLFSASAAHAHSGGTDSKGCHTNHSTGEYHCHNRK</sequence>
<dbReference type="InterPro" id="IPR047773">
    <property type="entry name" value="YHYH_dom_bact"/>
</dbReference>
<evidence type="ECO:0000256" key="2">
    <source>
        <dbReference type="SAM" id="SignalP"/>
    </source>
</evidence>